<keyword evidence="3" id="KW-0206">Cytoskeleton</keyword>
<dbReference type="GO" id="GO:0005930">
    <property type="term" value="C:axoneme"/>
    <property type="evidence" value="ECO:0007669"/>
    <property type="project" value="UniProtKB-SubCell"/>
</dbReference>
<evidence type="ECO:0000256" key="3">
    <source>
        <dbReference type="ARBA" id="ARBA00023212"/>
    </source>
</evidence>
<sequence length="786" mass="92153">MLLSKRQATVRERKHDYLYDPLYFLSSAADHERVATKARANLTKMQKLFSFENLFSEIPTYQPFRWRFSIEDPVPASVSRHFHPIDLCKELVKIQLRKGETPIDGHTFSGMDRPKYFTYYTSSVYPYPTADLRDWSTTLESVTGNQNILQTNLISQPPTYVSRYVQTMFRDSEAQTDPYSPPYVVSVGETPETLTLATLGYGHGLPAGLYDVETIERARQRREIESNLEPYKDIANDPVKVAKRRKILEKLENREWYYREREVEALQEVRLNVLTALLRRREERQQEIMAKRLDRTWQERCAKKEAKCRAIQYRYIAELRKLLKRRIAGKEFKFKRDIISDYATPSSQVFAPLTRLGVFPDRSSESYVVKNAYLTSYEGLLALEASLPRFVFEPRIKIKKPVIYTKDGFLRREYRHQEELAELHNYLLKTSLNEESVIVRKPRFLQKIEKPIPRPLTPGISPPTSEESEEHELAATVLQSLIRGRAIQTQMYEGKEKRRELISELRSTHALLKDEQAQKKRQKLIILSRQEDHDHLIHQDNSMEAILGRFESDSLADMLDFLSKELDRLIEERRAHALILLAERQRRIREAEESGTRQKEERRRREQDEIFKQLVKVHEETVDGYLANIAGLAVDTTASQLAREEITKLARRIDEDSHLHEMNRDELKSDELAAELVHNFLIPYVNKQSYELHKERRQRKYLNAAHREIWGPLHYAAEVLSNTGVEERKYQNEETSTLTNNWWSNGHNNQFTNVATITETQIKQEKSPSNDTVNIISIDQKDDTTE</sequence>
<dbReference type="AlphaFoldDB" id="A0AA85IZJ1"/>
<evidence type="ECO:0000259" key="8">
    <source>
        <dbReference type="Pfam" id="PF14738"/>
    </source>
</evidence>
<accession>A0AA85IZJ1</accession>
<keyword evidence="2" id="KW-0963">Cytoplasm</keyword>
<evidence type="ECO:0000256" key="1">
    <source>
        <dbReference type="ARBA" id="ARBA00004430"/>
    </source>
</evidence>
<evidence type="ECO:0000256" key="5">
    <source>
        <dbReference type="ARBA" id="ARBA00029468"/>
    </source>
</evidence>
<dbReference type="WBParaSite" id="TREG1_113550.2">
    <property type="protein sequence ID" value="TREG1_113550.2"/>
    <property type="gene ID" value="TREG1_113550"/>
</dbReference>
<reference evidence="10" key="2">
    <citation type="submission" date="2023-11" db="UniProtKB">
        <authorList>
            <consortium name="WormBaseParasite"/>
        </authorList>
    </citation>
    <scope>IDENTIFICATION</scope>
</reference>
<comment type="subcellular location">
    <subcellularLocation>
        <location evidence="1">Cytoplasm</location>
        <location evidence="1">Cytoskeleton</location>
        <location evidence="1">Cilium axoneme</location>
    </subcellularLocation>
</comment>
<dbReference type="Pfam" id="PF14738">
    <property type="entry name" value="CFAP91"/>
    <property type="match status" value="1"/>
</dbReference>
<evidence type="ECO:0000256" key="2">
    <source>
        <dbReference type="ARBA" id="ARBA00022490"/>
    </source>
</evidence>
<evidence type="ECO:0000256" key="4">
    <source>
        <dbReference type="ARBA" id="ARBA00023273"/>
    </source>
</evidence>
<dbReference type="PROSITE" id="PS50096">
    <property type="entry name" value="IQ"/>
    <property type="match status" value="1"/>
</dbReference>
<proteinExistence type="inferred from homology"/>
<evidence type="ECO:0000256" key="6">
    <source>
        <dbReference type="ARBA" id="ARBA00029555"/>
    </source>
</evidence>
<keyword evidence="9" id="KW-1185">Reference proteome</keyword>
<protein>
    <recommendedName>
        <fullName evidence="6">Cilia- and flagella-associated protein 91</fullName>
    </recommendedName>
</protein>
<dbReference type="PANTHER" id="PTHR22455:SF10">
    <property type="entry name" value="CILIA- AND FLAGELLA-ASSOCIATED PROTEIN 91"/>
    <property type="match status" value="1"/>
</dbReference>
<dbReference type="PANTHER" id="PTHR22455">
    <property type="entry name" value="CILIA- AND FLAGELLA-ASSOCIATED PROTEIN 91"/>
    <property type="match status" value="1"/>
</dbReference>
<organism evidence="9 10">
    <name type="scientific">Trichobilharzia regenti</name>
    <name type="common">Nasal bird schistosome</name>
    <dbReference type="NCBI Taxonomy" id="157069"/>
    <lineage>
        <taxon>Eukaryota</taxon>
        <taxon>Metazoa</taxon>
        <taxon>Spiralia</taxon>
        <taxon>Lophotrochozoa</taxon>
        <taxon>Platyhelminthes</taxon>
        <taxon>Trematoda</taxon>
        <taxon>Digenea</taxon>
        <taxon>Strigeidida</taxon>
        <taxon>Schistosomatoidea</taxon>
        <taxon>Schistosomatidae</taxon>
        <taxon>Trichobilharzia</taxon>
    </lineage>
</organism>
<evidence type="ECO:0000313" key="9">
    <source>
        <dbReference type="Proteomes" id="UP000050795"/>
    </source>
</evidence>
<dbReference type="InterPro" id="IPR026720">
    <property type="entry name" value="CFAP91"/>
</dbReference>
<comment type="similarity">
    <text evidence="5">Belongs to the CFAP91 family.</text>
</comment>
<feature type="coiled-coil region" evidence="7">
    <location>
        <begin position="552"/>
        <end position="601"/>
    </location>
</feature>
<name>A0AA85IZJ1_TRIRE</name>
<evidence type="ECO:0000313" key="10">
    <source>
        <dbReference type="WBParaSite" id="TREG1_113550.2"/>
    </source>
</evidence>
<keyword evidence="4" id="KW-0966">Cell projection</keyword>
<dbReference type="Proteomes" id="UP000050795">
    <property type="component" value="Unassembled WGS sequence"/>
</dbReference>
<keyword evidence="7" id="KW-0175">Coiled coil</keyword>
<evidence type="ECO:0000256" key="7">
    <source>
        <dbReference type="SAM" id="Coils"/>
    </source>
</evidence>
<reference evidence="9" key="1">
    <citation type="submission" date="2022-06" db="EMBL/GenBank/DDBJ databases">
        <authorList>
            <person name="Berger JAMES D."/>
            <person name="Berger JAMES D."/>
        </authorList>
    </citation>
    <scope>NUCLEOTIDE SEQUENCE [LARGE SCALE GENOMIC DNA]</scope>
</reference>
<dbReference type="InterPro" id="IPR032840">
    <property type="entry name" value="CFAP91_dom"/>
</dbReference>
<feature type="domain" description="CFAP91" evidence="8">
    <location>
        <begin position="165"/>
        <end position="321"/>
    </location>
</feature>